<reference evidence="2" key="1">
    <citation type="submission" date="2025-08" db="UniProtKB">
        <authorList>
            <consortium name="Ensembl"/>
        </authorList>
    </citation>
    <scope>IDENTIFICATION</scope>
</reference>
<dbReference type="Proteomes" id="UP000472262">
    <property type="component" value="Unassembled WGS sequence"/>
</dbReference>
<dbReference type="GO" id="GO:0007165">
    <property type="term" value="P:signal transduction"/>
    <property type="evidence" value="ECO:0007669"/>
    <property type="project" value="InterPro"/>
</dbReference>
<sequence length="86" mass="9600">MDEIAAKLGSQWKTLADHLEMSEKEIRVIESDSEDVELQAKMLLVAWQDREGPQATMESLVTALNSAGFNNITEGLNEFTVAFVAW</sequence>
<name>A0A672SSN8_SINGR</name>
<proteinExistence type="predicted"/>
<dbReference type="InterPro" id="IPR016729">
    <property type="entry name" value="FADD"/>
</dbReference>
<dbReference type="Pfam" id="PF00531">
    <property type="entry name" value="Death"/>
    <property type="match status" value="1"/>
</dbReference>
<dbReference type="PANTHER" id="PTHR15077">
    <property type="entry name" value="FAS-ASSOCIATING DEATH DOMAIN-CONTAINING PROTEIN FADD"/>
    <property type="match status" value="1"/>
</dbReference>
<evidence type="ECO:0000313" key="2">
    <source>
        <dbReference type="Ensembl" id="ENSSGRP00000104840.1"/>
    </source>
</evidence>
<dbReference type="AlphaFoldDB" id="A0A672SSN8"/>
<dbReference type="PROSITE" id="PS50017">
    <property type="entry name" value="DEATH_DOMAIN"/>
    <property type="match status" value="1"/>
</dbReference>
<feature type="domain" description="Death" evidence="1">
    <location>
        <begin position="1"/>
        <end position="80"/>
    </location>
</feature>
<protein>
    <recommendedName>
        <fullName evidence="1">Death domain-containing protein</fullName>
    </recommendedName>
</protein>
<evidence type="ECO:0000313" key="3">
    <source>
        <dbReference type="Proteomes" id="UP000472262"/>
    </source>
</evidence>
<dbReference type="Gene3D" id="1.10.533.10">
    <property type="entry name" value="Death Domain, Fas"/>
    <property type="match status" value="1"/>
</dbReference>
<dbReference type="InterPro" id="IPR011029">
    <property type="entry name" value="DEATH-like_dom_sf"/>
</dbReference>
<dbReference type="SUPFAM" id="SSF47986">
    <property type="entry name" value="DEATH domain"/>
    <property type="match status" value="1"/>
</dbReference>
<evidence type="ECO:0000259" key="1">
    <source>
        <dbReference type="PROSITE" id="PS50017"/>
    </source>
</evidence>
<accession>A0A672SSN8</accession>
<organism evidence="2 3">
    <name type="scientific">Sinocyclocheilus grahami</name>
    <name type="common">Dianchi golden-line fish</name>
    <name type="synonym">Barbus grahami</name>
    <dbReference type="NCBI Taxonomy" id="75366"/>
    <lineage>
        <taxon>Eukaryota</taxon>
        <taxon>Metazoa</taxon>
        <taxon>Chordata</taxon>
        <taxon>Craniata</taxon>
        <taxon>Vertebrata</taxon>
        <taxon>Euteleostomi</taxon>
        <taxon>Actinopterygii</taxon>
        <taxon>Neopterygii</taxon>
        <taxon>Teleostei</taxon>
        <taxon>Ostariophysi</taxon>
        <taxon>Cypriniformes</taxon>
        <taxon>Cyprinidae</taxon>
        <taxon>Cyprininae</taxon>
        <taxon>Sinocyclocheilus</taxon>
    </lineage>
</organism>
<dbReference type="InParanoid" id="A0A672SSN8"/>
<dbReference type="SMART" id="SM00005">
    <property type="entry name" value="DEATH"/>
    <property type="match status" value="1"/>
</dbReference>
<dbReference type="Ensembl" id="ENSSGRT00000111444.1">
    <property type="protein sequence ID" value="ENSSGRP00000104840.1"/>
    <property type="gene ID" value="ENSSGRG00000051935.1"/>
</dbReference>
<reference evidence="2" key="2">
    <citation type="submission" date="2025-09" db="UniProtKB">
        <authorList>
            <consortium name="Ensembl"/>
        </authorList>
    </citation>
    <scope>IDENTIFICATION</scope>
</reference>
<dbReference type="InterPro" id="IPR000488">
    <property type="entry name" value="Death_dom"/>
</dbReference>
<keyword evidence="3" id="KW-1185">Reference proteome</keyword>